<dbReference type="InterPro" id="IPR036020">
    <property type="entry name" value="WW_dom_sf"/>
</dbReference>
<dbReference type="CDD" id="cd00201">
    <property type="entry name" value="WW"/>
    <property type="match status" value="1"/>
</dbReference>
<dbReference type="EMBL" id="SRLO01012756">
    <property type="protein sequence ID" value="TNN25366.1"/>
    <property type="molecule type" value="Genomic_DNA"/>
</dbReference>
<dbReference type="PROSITE" id="PS50020">
    <property type="entry name" value="WW_DOMAIN_2"/>
    <property type="match status" value="1"/>
</dbReference>
<dbReference type="PANTHER" id="PTHR23176">
    <property type="entry name" value="RHO/RAC/CDC GTPASE-ACTIVATING PROTEIN"/>
    <property type="match status" value="1"/>
</dbReference>
<sequence length="177" mass="19194">MKLSEKIAKEFSPDPWSPVLLHLEANAWPSALGQTVGSRASEAACPSGMNGYVTAIEDLMVVSVRAVRCEPLLPTTSPPARGRSDSPVYTNLQELKLSGSGLPPVPSSSPLHVLGDWETHKDLGGRHFYYNRASGERTWKPPRSRDAGGSGSSRGDSQTAESEVRLRERGREGERAR</sequence>
<name>A0A4Z2E8Z0_9TELE</name>
<feature type="compositionally biased region" description="Basic and acidic residues" evidence="2">
    <location>
        <begin position="162"/>
        <end position="177"/>
    </location>
</feature>
<feature type="compositionally biased region" description="Basic and acidic residues" evidence="2">
    <location>
        <begin position="134"/>
        <end position="146"/>
    </location>
</feature>
<dbReference type="OrthoDB" id="79452at2759"/>
<organism evidence="4 5">
    <name type="scientific">Liparis tanakae</name>
    <name type="common">Tanaka's snailfish</name>
    <dbReference type="NCBI Taxonomy" id="230148"/>
    <lineage>
        <taxon>Eukaryota</taxon>
        <taxon>Metazoa</taxon>
        <taxon>Chordata</taxon>
        <taxon>Craniata</taxon>
        <taxon>Vertebrata</taxon>
        <taxon>Euteleostomi</taxon>
        <taxon>Actinopterygii</taxon>
        <taxon>Neopterygii</taxon>
        <taxon>Teleostei</taxon>
        <taxon>Neoteleostei</taxon>
        <taxon>Acanthomorphata</taxon>
        <taxon>Eupercaria</taxon>
        <taxon>Perciformes</taxon>
        <taxon>Cottioidei</taxon>
        <taxon>Cottales</taxon>
        <taxon>Liparidae</taxon>
        <taxon>Liparis</taxon>
    </lineage>
</organism>
<gene>
    <name evidence="4" type="primary">ARHGAP12_3</name>
    <name evidence="4" type="ORF">EYF80_064506</name>
</gene>
<proteinExistence type="predicted"/>
<evidence type="ECO:0000256" key="1">
    <source>
        <dbReference type="ARBA" id="ARBA00022468"/>
    </source>
</evidence>
<evidence type="ECO:0000256" key="2">
    <source>
        <dbReference type="SAM" id="MobiDB-lite"/>
    </source>
</evidence>
<protein>
    <submittedName>
        <fullName evidence="4">Rho GTPase-activating protein 12</fullName>
    </submittedName>
</protein>
<evidence type="ECO:0000259" key="3">
    <source>
        <dbReference type="PROSITE" id="PS50020"/>
    </source>
</evidence>
<dbReference type="GO" id="GO:0005737">
    <property type="term" value="C:cytoplasm"/>
    <property type="evidence" value="ECO:0007669"/>
    <property type="project" value="TreeGrafter"/>
</dbReference>
<dbReference type="GO" id="GO:0005096">
    <property type="term" value="F:GTPase activator activity"/>
    <property type="evidence" value="ECO:0007669"/>
    <property type="project" value="UniProtKB-KW"/>
</dbReference>
<evidence type="ECO:0000313" key="5">
    <source>
        <dbReference type="Proteomes" id="UP000314294"/>
    </source>
</evidence>
<dbReference type="Pfam" id="PF16618">
    <property type="entry name" value="SH3-WW_linker"/>
    <property type="match status" value="1"/>
</dbReference>
<feature type="domain" description="WW" evidence="3">
    <location>
        <begin position="117"/>
        <end position="144"/>
    </location>
</feature>
<dbReference type="InterPro" id="IPR001202">
    <property type="entry name" value="WW_dom"/>
</dbReference>
<dbReference type="AlphaFoldDB" id="A0A4Z2E8Z0"/>
<dbReference type="Pfam" id="PF00397">
    <property type="entry name" value="WW"/>
    <property type="match status" value="1"/>
</dbReference>
<dbReference type="SUPFAM" id="SSF51045">
    <property type="entry name" value="WW domain"/>
    <property type="match status" value="1"/>
</dbReference>
<reference evidence="4 5" key="1">
    <citation type="submission" date="2019-03" db="EMBL/GenBank/DDBJ databases">
        <title>First draft genome of Liparis tanakae, snailfish: a comprehensive survey of snailfish specific genes.</title>
        <authorList>
            <person name="Kim W."/>
            <person name="Song I."/>
            <person name="Jeong J.-H."/>
            <person name="Kim D."/>
            <person name="Kim S."/>
            <person name="Ryu S."/>
            <person name="Song J.Y."/>
            <person name="Lee S.K."/>
        </authorList>
    </citation>
    <scope>NUCLEOTIDE SEQUENCE [LARGE SCALE GENOMIC DNA]</scope>
    <source>
        <tissue evidence="4">Muscle</tissue>
    </source>
</reference>
<dbReference type="Proteomes" id="UP000314294">
    <property type="component" value="Unassembled WGS sequence"/>
</dbReference>
<keyword evidence="1" id="KW-0343">GTPase activation</keyword>
<evidence type="ECO:0000313" key="4">
    <source>
        <dbReference type="EMBL" id="TNN25366.1"/>
    </source>
</evidence>
<dbReference type="InterPro" id="IPR050729">
    <property type="entry name" value="Rho-GAP"/>
</dbReference>
<keyword evidence="5" id="KW-1185">Reference proteome</keyword>
<comment type="caution">
    <text evidence="4">The sequence shown here is derived from an EMBL/GenBank/DDBJ whole genome shotgun (WGS) entry which is preliminary data.</text>
</comment>
<accession>A0A4Z2E8Z0</accession>
<feature type="region of interest" description="Disordered" evidence="2">
    <location>
        <begin position="130"/>
        <end position="177"/>
    </location>
</feature>
<dbReference type="PANTHER" id="PTHR23176:SF107">
    <property type="entry name" value="RHO GTPASE-ACTIVATING PROTEIN 12"/>
    <property type="match status" value="1"/>
</dbReference>
<dbReference type="Gene3D" id="2.20.70.10">
    <property type="match status" value="1"/>
</dbReference>